<name>A0A0E9Q8N0_ANGAN</name>
<reference evidence="1" key="1">
    <citation type="submission" date="2014-11" db="EMBL/GenBank/DDBJ databases">
        <authorList>
            <person name="Amaro Gonzalez C."/>
        </authorList>
    </citation>
    <scope>NUCLEOTIDE SEQUENCE</scope>
</reference>
<reference evidence="1" key="2">
    <citation type="journal article" date="2015" name="Fish Shellfish Immunol.">
        <title>Early steps in the European eel (Anguilla anguilla)-Vibrio vulnificus interaction in the gills: Role of the RtxA13 toxin.</title>
        <authorList>
            <person name="Callol A."/>
            <person name="Pajuelo D."/>
            <person name="Ebbesson L."/>
            <person name="Teles M."/>
            <person name="MacKenzie S."/>
            <person name="Amaro C."/>
        </authorList>
    </citation>
    <scope>NUCLEOTIDE SEQUENCE</scope>
</reference>
<evidence type="ECO:0000313" key="1">
    <source>
        <dbReference type="EMBL" id="JAH12463.1"/>
    </source>
</evidence>
<protein>
    <submittedName>
        <fullName evidence="1">Uncharacterized protein</fullName>
    </submittedName>
</protein>
<organism evidence="1">
    <name type="scientific">Anguilla anguilla</name>
    <name type="common">European freshwater eel</name>
    <name type="synonym">Muraena anguilla</name>
    <dbReference type="NCBI Taxonomy" id="7936"/>
    <lineage>
        <taxon>Eukaryota</taxon>
        <taxon>Metazoa</taxon>
        <taxon>Chordata</taxon>
        <taxon>Craniata</taxon>
        <taxon>Vertebrata</taxon>
        <taxon>Euteleostomi</taxon>
        <taxon>Actinopterygii</taxon>
        <taxon>Neopterygii</taxon>
        <taxon>Teleostei</taxon>
        <taxon>Anguilliformes</taxon>
        <taxon>Anguillidae</taxon>
        <taxon>Anguilla</taxon>
    </lineage>
</organism>
<sequence>MFPYANQHEQAHALFWVQTTCSL</sequence>
<proteinExistence type="predicted"/>
<dbReference type="AlphaFoldDB" id="A0A0E9Q8N0"/>
<accession>A0A0E9Q8N0</accession>
<dbReference type="EMBL" id="GBXM01096114">
    <property type="protein sequence ID" value="JAH12463.1"/>
    <property type="molecule type" value="Transcribed_RNA"/>
</dbReference>